<feature type="compositionally biased region" description="Basic and acidic residues" evidence="1">
    <location>
        <begin position="197"/>
        <end position="206"/>
    </location>
</feature>
<evidence type="ECO:0000313" key="3">
    <source>
        <dbReference type="EMBL" id="BBX07423.1"/>
    </source>
</evidence>
<dbReference type="Proteomes" id="UP000467327">
    <property type="component" value="Chromosome"/>
</dbReference>
<dbReference type="EMBL" id="AP022561">
    <property type="protein sequence ID" value="BBX07423.1"/>
    <property type="molecule type" value="Genomic_DNA"/>
</dbReference>
<keyword evidence="2" id="KW-1133">Transmembrane helix</keyword>
<evidence type="ECO:0008006" key="5">
    <source>
        <dbReference type="Google" id="ProtNLM"/>
    </source>
</evidence>
<reference evidence="3 4" key="1">
    <citation type="journal article" date="2019" name="Emerg. Microbes Infect.">
        <title>Comprehensive subspecies identification of 175 nontuberculous mycobacteria species based on 7547 genomic profiles.</title>
        <authorList>
            <person name="Matsumoto Y."/>
            <person name="Kinjo T."/>
            <person name="Motooka D."/>
            <person name="Nabeya D."/>
            <person name="Jung N."/>
            <person name="Uechi K."/>
            <person name="Horii T."/>
            <person name="Iida T."/>
            <person name="Fujita J."/>
            <person name="Nakamura S."/>
        </authorList>
    </citation>
    <scope>NUCLEOTIDE SEQUENCE [LARGE SCALE GENOMIC DNA]</scope>
    <source>
        <strain evidence="3 4">JCM 6376</strain>
    </source>
</reference>
<feature type="transmembrane region" description="Helical" evidence="2">
    <location>
        <begin position="63"/>
        <end position="82"/>
    </location>
</feature>
<proteinExistence type="predicted"/>
<keyword evidence="2" id="KW-0812">Transmembrane</keyword>
<name>A0AAD1HL62_9MYCO</name>
<feature type="transmembrane region" description="Helical" evidence="2">
    <location>
        <begin position="130"/>
        <end position="152"/>
    </location>
</feature>
<dbReference type="RefSeq" id="WP_115319636.1">
    <property type="nucleotide sequence ID" value="NZ_AP022561.1"/>
</dbReference>
<keyword evidence="2" id="KW-0472">Membrane</keyword>
<dbReference type="KEGG" id="maic:MAIC_22260"/>
<feature type="transmembrane region" description="Helical" evidence="2">
    <location>
        <begin position="89"/>
        <end position="110"/>
    </location>
</feature>
<feature type="compositionally biased region" description="Low complexity" evidence="1">
    <location>
        <begin position="177"/>
        <end position="189"/>
    </location>
</feature>
<keyword evidence="4" id="KW-1185">Reference proteome</keyword>
<sequence length="225" mass="24098">MKDVDTRLDPRAGRMEIARSRGAASGFLLVLLGLWGALIPFVGPYFDFAYDPDTPWTWTAARGWLEVLPGAVAVLGGLLLFMSRNRATALLGGWLAVIAGAWFVVGRLFASPWGLGDFGAPVASSTAGQVALELAFWSGLGALIVFFGAMALGRVSVHSVRDVRYATRPVVAESADAEPVAAATTTEPVVEGHHRRAGDVVEEEPRRRRGLRDMFGGSRRTPVAH</sequence>
<feature type="region of interest" description="Disordered" evidence="1">
    <location>
        <begin position="177"/>
        <end position="225"/>
    </location>
</feature>
<organism evidence="3 4">
    <name type="scientific">Mycolicibacterium aichiense</name>
    <dbReference type="NCBI Taxonomy" id="1799"/>
    <lineage>
        <taxon>Bacteria</taxon>
        <taxon>Bacillati</taxon>
        <taxon>Actinomycetota</taxon>
        <taxon>Actinomycetes</taxon>
        <taxon>Mycobacteriales</taxon>
        <taxon>Mycobacteriaceae</taxon>
        <taxon>Mycolicibacterium</taxon>
    </lineage>
</organism>
<evidence type="ECO:0000256" key="1">
    <source>
        <dbReference type="SAM" id="MobiDB-lite"/>
    </source>
</evidence>
<evidence type="ECO:0000313" key="4">
    <source>
        <dbReference type="Proteomes" id="UP000467327"/>
    </source>
</evidence>
<evidence type="ECO:0000256" key="2">
    <source>
        <dbReference type="SAM" id="Phobius"/>
    </source>
</evidence>
<feature type="transmembrane region" description="Helical" evidence="2">
    <location>
        <begin position="21"/>
        <end position="43"/>
    </location>
</feature>
<accession>A0AAD1HL62</accession>
<protein>
    <recommendedName>
        <fullName evidence="5">Secreted protein</fullName>
    </recommendedName>
</protein>
<gene>
    <name evidence="3" type="ORF">MAIC_22260</name>
</gene>
<dbReference type="AlphaFoldDB" id="A0AAD1HL62"/>